<accession>A0A091H7K3</accession>
<dbReference type="GO" id="GO:0008270">
    <property type="term" value="F:zinc ion binding"/>
    <property type="evidence" value="ECO:0007669"/>
    <property type="project" value="UniProtKB-KW"/>
</dbReference>
<dbReference type="InterPro" id="IPR051834">
    <property type="entry name" value="RING_finger_E3_ligase"/>
</dbReference>
<dbReference type="Gene3D" id="3.50.30.30">
    <property type="match status" value="1"/>
</dbReference>
<sequence length="277" mass="30926">LLCSCTQLPSPTCSLLAFAFHSAALAGAFGYVAYNESSPCVGYKAPPACFGPQLPAEELTGYLMRVVPSNACRATEDPPAPRNASRTYITLIQVCNCCFVEQVLRAWQAGYQTALVYKVDSEQPITMMAGDKDTQQLIKIPPLLPGQAVSLHLQRISQCEKGAYIRLLPLRHSQSPRQDDTKILQETPTVQHFKDIFYVIISTISMMVGLSCYLRAHMTKLHMYKQGDKYKTCAICLEEYKEGDSLKVLSCSHAFHSACIDTWFHIQEICPFCRQLV</sequence>
<feature type="non-terminal residue" evidence="7">
    <location>
        <position position="1"/>
    </location>
</feature>
<dbReference type="Gene3D" id="3.30.40.10">
    <property type="entry name" value="Zinc/RING finger domain, C3HC4 (zinc finger)"/>
    <property type="match status" value="1"/>
</dbReference>
<keyword evidence="2 4" id="KW-0863">Zinc-finger</keyword>
<organism evidence="7 8">
    <name type="scientific">Buceros rhinoceros silvestris</name>
    <dbReference type="NCBI Taxonomy" id="175836"/>
    <lineage>
        <taxon>Eukaryota</taxon>
        <taxon>Metazoa</taxon>
        <taxon>Chordata</taxon>
        <taxon>Craniata</taxon>
        <taxon>Vertebrata</taxon>
        <taxon>Euteleostomi</taxon>
        <taxon>Archelosauria</taxon>
        <taxon>Archosauria</taxon>
        <taxon>Dinosauria</taxon>
        <taxon>Saurischia</taxon>
        <taxon>Theropoda</taxon>
        <taxon>Coelurosauria</taxon>
        <taxon>Aves</taxon>
        <taxon>Neognathae</taxon>
        <taxon>Neoaves</taxon>
        <taxon>Telluraves</taxon>
        <taxon>Coraciimorphae</taxon>
        <taxon>Bucerotiformes</taxon>
        <taxon>Bucerotidae</taxon>
        <taxon>Buceros</taxon>
    </lineage>
</organism>
<dbReference type="GO" id="GO:0005634">
    <property type="term" value="C:nucleus"/>
    <property type="evidence" value="ECO:0007669"/>
    <property type="project" value="TreeGrafter"/>
</dbReference>
<dbReference type="InterPro" id="IPR013083">
    <property type="entry name" value="Znf_RING/FYVE/PHD"/>
</dbReference>
<evidence type="ECO:0000256" key="1">
    <source>
        <dbReference type="ARBA" id="ARBA00022723"/>
    </source>
</evidence>
<evidence type="ECO:0000256" key="5">
    <source>
        <dbReference type="SAM" id="Phobius"/>
    </source>
</evidence>
<dbReference type="GO" id="GO:0006511">
    <property type="term" value="P:ubiquitin-dependent protein catabolic process"/>
    <property type="evidence" value="ECO:0007669"/>
    <property type="project" value="TreeGrafter"/>
</dbReference>
<reference evidence="7 8" key="1">
    <citation type="submission" date="2014-04" db="EMBL/GenBank/DDBJ databases">
        <title>Genome evolution of avian class.</title>
        <authorList>
            <person name="Zhang G."/>
            <person name="Li C."/>
        </authorList>
    </citation>
    <scope>NUCLEOTIDE SEQUENCE [LARGE SCALE GENOMIC DNA]</scope>
    <source>
        <strain evidence="7">BGI_N320</strain>
    </source>
</reference>
<dbReference type="PROSITE" id="PS50089">
    <property type="entry name" value="ZF_RING_2"/>
    <property type="match status" value="1"/>
</dbReference>
<dbReference type="Proteomes" id="UP000054064">
    <property type="component" value="Unassembled WGS sequence"/>
</dbReference>
<keyword evidence="5" id="KW-0472">Membrane</keyword>
<gene>
    <name evidence="7" type="ORF">N320_04272</name>
</gene>
<feature type="domain" description="RING-type" evidence="6">
    <location>
        <begin position="233"/>
        <end position="274"/>
    </location>
</feature>
<keyword evidence="3" id="KW-0862">Zinc</keyword>
<dbReference type="AlphaFoldDB" id="A0A091H7K3"/>
<dbReference type="EMBL" id="KL524357">
    <property type="protein sequence ID" value="KFO90670.1"/>
    <property type="molecule type" value="Genomic_DNA"/>
</dbReference>
<keyword evidence="5" id="KW-0812">Transmembrane</keyword>
<keyword evidence="1" id="KW-0479">Metal-binding</keyword>
<evidence type="ECO:0000256" key="2">
    <source>
        <dbReference type="ARBA" id="ARBA00022771"/>
    </source>
</evidence>
<evidence type="ECO:0000256" key="4">
    <source>
        <dbReference type="PROSITE-ProRule" id="PRU00175"/>
    </source>
</evidence>
<dbReference type="PANTHER" id="PTHR45931">
    <property type="entry name" value="SI:CH211-59O9.10"/>
    <property type="match status" value="1"/>
</dbReference>
<name>A0A091H7K3_BUCRH</name>
<dbReference type="InterPro" id="IPR001841">
    <property type="entry name" value="Znf_RING"/>
</dbReference>
<protein>
    <submittedName>
        <fullName evidence="7">E3 ubiquitin-protein ligase RNF13</fullName>
    </submittedName>
</protein>
<dbReference type="PANTHER" id="PTHR45931:SF3">
    <property type="entry name" value="RING ZINC FINGER-CONTAINING PROTEIN"/>
    <property type="match status" value="1"/>
</dbReference>
<feature type="transmembrane region" description="Helical" evidence="5">
    <location>
        <begin position="196"/>
        <end position="216"/>
    </location>
</feature>
<proteinExistence type="predicted"/>
<evidence type="ECO:0000259" key="6">
    <source>
        <dbReference type="PROSITE" id="PS50089"/>
    </source>
</evidence>
<keyword evidence="8" id="KW-1185">Reference proteome</keyword>
<dbReference type="Pfam" id="PF13639">
    <property type="entry name" value="zf-RING_2"/>
    <property type="match status" value="1"/>
</dbReference>
<feature type="non-terminal residue" evidence="7">
    <location>
        <position position="277"/>
    </location>
</feature>
<evidence type="ECO:0000256" key="3">
    <source>
        <dbReference type="ARBA" id="ARBA00022833"/>
    </source>
</evidence>
<evidence type="ECO:0000313" key="8">
    <source>
        <dbReference type="Proteomes" id="UP000054064"/>
    </source>
</evidence>
<dbReference type="SMART" id="SM00184">
    <property type="entry name" value="RING"/>
    <property type="match status" value="1"/>
</dbReference>
<dbReference type="SUPFAM" id="SSF57850">
    <property type="entry name" value="RING/U-box"/>
    <property type="match status" value="1"/>
</dbReference>
<evidence type="ECO:0000313" key="7">
    <source>
        <dbReference type="EMBL" id="KFO90670.1"/>
    </source>
</evidence>
<keyword evidence="5" id="KW-1133">Transmembrane helix</keyword>
<dbReference type="GO" id="GO:0061630">
    <property type="term" value="F:ubiquitin protein ligase activity"/>
    <property type="evidence" value="ECO:0007669"/>
    <property type="project" value="TreeGrafter"/>
</dbReference>